<dbReference type="Pfam" id="PF06803">
    <property type="entry name" value="DUF1232"/>
    <property type="match status" value="1"/>
</dbReference>
<dbReference type="EMBL" id="JAVRHZ010000004">
    <property type="protein sequence ID" value="MDT0556098.1"/>
    <property type="molecule type" value="Genomic_DNA"/>
</dbReference>
<dbReference type="InterPro" id="IPR010652">
    <property type="entry name" value="DUF1232"/>
</dbReference>
<evidence type="ECO:0000256" key="3">
    <source>
        <dbReference type="ARBA" id="ARBA00022989"/>
    </source>
</evidence>
<evidence type="ECO:0000256" key="1">
    <source>
        <dbReference type="ARBA" id="ARBA00004127"/>
    </source>
</evidence>
<evidence type="ECO:0000256" key="5">
    <source>
        <dbReference type="SAM" id="Phobius"/>
    </source>
</evidence>
<comment type="subcellular location">
    <subcellularLocation>
        <location evidence="1">Endomembrane system</location>
        <topology evidence="1">Multi-pass membrane protein</topology>
    </subcellularLocation>
</comment>
<sequence>MSQKNILEKIDDTFLETKISKVDDEDVEKVLKNEQSILQKIKTNPLFRKYRNLAYAMLQMVKDTKNGIYKQTPWFTIATIVVVLLYILNPLDLIPDFVPGLGYLDDASVFALALKWISKDIDAYLDWKLEDSE</sequence>
<proteinExistence type="predicted"/>
<keyword evidence="8" id="KW-1185">Reference proteome</keyword>
<protein>
    <submittedName>
        <fullName evidence="7">YkvA family protein</fullName>
    </submittedName>
</protein>
<keyword evidence="4 5" id="KW-0472">Membrane</keyword>
<dbReference type="Proteomes" id="UP001254488">
    <property type="component" value="Unassembled WGS sequence"/>
</dbReference>
<evidence type="ECO:0000313" key="8">
    <source>
        <dbReference type="Proteomes" id="UP001254488"/>
    </source>
</evidence>
<organism evidence="7 8">
    <name type="scientific">Patiriisocius hiemis</name>
    <dbReference type="NCBI Taxonomy" id="3075604"/>
    <lineage>
        <taxon>Bacteria</taxon>
        <taxon>Pseudomonadati</taxon>
        <taxon>Bacteroidota</taxon>
        <taxon>Flavobacteriia</taxon>
        <taxon>Flavobacteriales</taxon>
        <taxon>Flavobacteriaceae</taxon>
        <taxon>Patiriisocius</taxon>
    </lineage>
</organism>
<feature type="domain" description="DUF1232" evidence="6">
    <location>
        <begin position="77"/>
        <end position="112"/>
    </location>
</feature>
<comment type="caution">
    <text evidence="7">The sequence shown here is derived from an EMBL/GenBank/DDBJ whole genome shotgun (WGS) entry which is preliminary data.</text>
</comment>
<gene>
    <name evidence="7" type="ORF">RM538_08790</name>
</gene>
<dbReference type="RefSeq" id="WP_311333050.1">
    <property type="nucleotide sequence ID" value="NZ_JAVRHZ010000004.1"/>
</dbReference>
<reference evidence="7 8" key="1">
    <citation type="submission" date="2023-09" db="EMBL/GenBank/DDBJ databases">
        <authorList>
            <person name="Rey-Velasco X."/>
        </authorList>
    </citation>
    <scope>NUCLEOTIDE SEQUENCE [LARGE SCALE GENOMIC DNA]</scope>
    <source>
        <strain evidence="7 8">W242</strain>
    </source>
</reference>
<evidence type="ECO:0000256" key="2">
    <source>
        <dbReference type="ARBA" id="ARBA00022692"/>
    </source>
</evidence>
<evidence type="ECO:0000259" key="6">
    <source>
        <dbReference type="Pfam" id="PF06803"/>
    </source>
</evidence>
<feature type="transmembrane region" description="Helical" evidence="5">
    <location>
        <begin position="72"/>
        <end position="89"/>
    </location>
</feature>
<evidence type="ECO:0000256" key="4">
    <source>
        <dbReference type="ARBA" id="ARBA00023136"/>
    </source>
</evidence>
<name>A0ABU2YD62_9FLAO</name>
<evidence type="ECO:0000313" key="7">
    <source>
        <dbReference type="EMBL" id="MDT0556098.1"/>
    </source>
</evidence>
<keyword evidence="2 5" id="KW-0812">Transmembrane</keyword>
<accession>A0ABU2YD62</accession>
<keyword evidence="3 5" id="KW-1133">Transmembrane helix</keyword>